<evidence type="ECO:0000313" key="15">
    <source>
        <dbReference type="EMBL" id="WAR02339.1"/>
    </source>
</evidence>
<accession>A0ABY7DZH1</accession>
<dbReference type="EC" id="2.7.11.1" evidence="2"/>
<feature type="compositionally biased region" description="Polar residues" evidence="12">
    <location>
        <begin position="406"/>
        <end position="421"/>
    </location>
</feature>
<keyword evidence="16" id="KW-1185">Reference proteome</keyword>
<dbReference type="PANTHER" id="PTHR24356:SF1">
    <property type="entry name" value="SERINE_THREONINE-PROTEIN KINASE GREATWALL"/>
    <property type="match status" value="1"/>
</dbReference>
<comment type="catalytic activity">
    <reaction evidence="10">
        <text>L-threonyl-[protein] + ATP = O-phospho-L-threonyl-[protein] + ADP + H(+)</text>
        <dbReference type="Rhea" id="RHEA:46608"/>
        <dbReference type="Rhea" id="RHEA-COMP:11060"/>
        <dbReference type="Rhea" id="RHEA-COMP:11605"/>
        <dbReference type="ChEBI" id="CHEBI:15378"/>
        <dbReference type="ChEBI" id="CHEBI:30013"/>
        <dbReference type="ChEBI" id="CHEBI:30616"/>
        <dbReference type="ChEBI" id="CHEBI:61977"/>
        <dbReference type="ChEBI" id="CHEBI:456216"/>
        <dbReference type="EC" id="2.7.11.1"/>
    </reaction>
</comment>
<keyword evidence="6" id="KW-0547">Nucleotide-binding</keyword>
<dbReference type="SUPFAM" id="SSF56112">
    <property type="entry name" value="Protein kinase-like (PK-like)"/>
    <property type="match status" value="1"/>
</dbReference>
<gene>
    <name evidence="15" type="ORF">MAR_008897</name>
</gene>
<dbReference type="InterPro" id="IPR000961">
    <property type="entry name" value="AGC-kinase_C"/>
</dbReference>
<feature type="compositionally biased region" description="Basic and acidic residues" evidence="12">
    <location>
        <begin position="450"/>
        <end position="468"/>
    </location>
</feature>
<feature type="region of interest" description="Disordered" evidence="12">
    <location>
        <begin position="450"/>
        <end position="469"/>
    </location>
</feature>
<feature type="region of interest" description="Disordered" evidence="12">
    <location>
        <begin position="406"/>
        <end position="429"/>
    </location>
</feature>
<dbReference type="SMART" id="SM00220">
    <property type="entry name" value="S_TKc"/>
    <property type="match status" value="1"/>
</dbReference>
<dbReference type="InterPro" id="IPR008271">
    <property type="entry name" value="Ser/Thr_kinase_AS"/>
</dbReference>
<dbReference type="InterPro" id="IPR000719">
    <property type="entry name" value="Prot_kinase_dom"/>
</dbReference>
<evidence type="ECO:0000256" key="9">
    <source>
        <dbReference type="ARBA" id="ARBA00033099"/>
    </source>
</evidence>
<evidence type="ECO:0000256" key="10">
    <source>
        <dbReference type="ARBA" id="ARBA00047899"/>
    </source>
</evidence>
<feature type="domain" description="Protein kinase" evidence="13">
    <location>
        <begin position="700"/>
        <end position="1007"/>
    </location>
</feature>
<dbReference type="PROSITE" id="PS00108">
    <property type="entry name" value="PROTEIN_KINASE_ST"/>
    <property type="match status" value="1"/>
</dbReference>
<evidence type="ECO:0000256" key="3">
    <source>
        <dbReference type="ARBA" id="ARBA00022148"/>
    </source>
</evidence>
<evidence type="ECO:0000256" key="4">
    <source>
        <dbReference type="ARBA" id="ARBA00022527"/>
    </source>
</evidence>
<comment type="similarity">
    <text evidence="1">Belongs to the protein kinase superfamily. AGC Ser/Thr protein kinase family.</text>
</comment>
<protein>
    <recommendedName>
        <fullName evidence="3">Serine/threonine-protein kinase greatwall</fullName>
        <ecNumber evidence="2">2.7.11.1</ecNumber>
    </recommendedName>
    <alternativeName>
        <fullName evidence="9">Microtubule-associated serine/threonine-protein kinase-like</fullName>
    </alternativeName>
</protein>
<feature type="region of interest" description="Disordered" evidence="12">
    <location>
        <begin position="688"/>
        <end position="730"/>
    </location>
</feature>
<evidence type="ECO:0000256" key="6">
    <source>
        <dbReference type="ARBA" id="ARBA00022741"/>
    </source>
</evidence>
<feature type="region of interest" description="Disordered" evidence="12">
    <location>
        <begin position="245"/>
        <end position="281"/>
    </location>
</feature>
<reference evidence="15" key="1">
    <citation type="submission" date="2022-11" db="EMBL/GenBank/DDBJ databases">
        <title>Centuries of genome instability and evolution in soft-shell clam transmissible cancer (bioRxiv).</title>
        <authorList>
            <person name="Hart S.F.M."/>
            <person name="Yonemitsu M.A."/>
            <person name="Giersch R.M."/>
            <person name="Beal B.F."/>
            <person name="Arriagada G."/>
            <person name="Davis B.W."/>
            <person name="Ostrander E.A."/>
            <person name="Goff S.P."/>
            <person name="Metzger M.J."/>
        </authorList>
    </citation>
    <scope>NUCLEOTIDE SEQUENCE</scope>
    <source>
        <strain evidence="15">MELC-2E11</strain>
        <tissue evidence="15">Siphon/mantle</tissue>
    </source>
</reference>
<dbReference type="InterPro" id="IPR050236">
    <property type="entry name" value="Ser_Thr_kinase_AGC"/>
</dbReference>
<feature type="region of interest" description="Disordered" evidence="12">
    <location>
        <begin position="621"/>
        <end position="661"/>
    </location>
</feature>
<name>A0ABY7DZH1_MYAAR</name>
<evidence type="ECO:0000259" key="13">
    <source>
        <dbReference type="PROSITE" id="PS50011"/>
    </source>
</evidence>
<dbReference type="PROSITE" id="PS51285">
    <property type="entry name" value="AGC_KINASE_CTER"/>
    <property type="match status" value="1"/>
</dbReference>
<evidence type="ECO:0000256" key="12">
    <source>
        <dbReference type="SAM" id="MobiDB-lite"/>
    </source>
</evidence>
<evidence type="ECO:0000256" key="11">
    <source>
        <dbReference type="ARBA" id="ARBA00048679"/>
    </source>
</evidence>
<evidence type="ECO:0000256" key="7">
    <source>
        <dbReference type="ARBA" id="ARBA00022777"/>
    </source>
</evidence>
<evidence type="ECO:0000256" key="8">
    <source>
        <dbReference type="ARBA" id="ARBA00022840"/>
    </source>
</evidence>
<keyword evidence="7" id="KW-0418">Kinase</keyword>
<dbReference type="PANTHER" id="PTHR24356">
    <property type="entry name" value="SERINE/THREONINE-PROTEIN KINASE"/>
    <property type="match status" value="1"/>
</dbReference>
<evidence type="ECO:0000256" key="5">
    <source>
        <dbReference type="ARBA" id="ARBA00022679"/>
    </source>
</evidence>
<evidence type="ECO:0000256" key="1">
    <source>
        <dbReference type="ARBA" id="ARBA00009903"/>
    </source>
</evidence>
<comment type="catalytic activity">
    <reaction evidence="11">
        <text>L-seryl-[protein] + ATP = O-phospho-L-seryl-[protein] + ADP + H(+)</text>
        <dbReference type="Rhea" id="RHEA:17989"/>
        <dbReference type="Rhea" id="RHEA-COMP:9863"/>
        <dbReference type="Rhea" id="RHEA-COMP:11604"/>
        <dbReference type="ChEBI" id="CHEBI:15378"/>
        <dbReference type="ChEBI" id="CHEBI:29999"/>
        <dbReference type="ChEBI" id="CHEBI:30616"/>
        <dbReference type="ChEBI" id="CHEBI:83421"/>
        <dbReference type="ChEBI" id="CHEBI:456216"/>
        <dbReference type="EC" id="2.7.11.1"/>
    </reaction>
</comment>
<feature type="domain" description="Protein kinase" evidence="13">
    <location>
        <begin position="27"/>
        <end position="310"/>
    </location>
</feature>
<feature type="domain" description="AGC-kinase C-terminal" evidence="14">
    <location>
        <begin position="1008"/>
        <end position="1075"/>
    </location>
</feature>
<dbReference type="PROSITE" id="PS50011">
    <property type="entry name" value="PROTEIN_KINASE_DOM"/>
    <property type="match status" value="2"/>
</dbReference>
<feature type="compositionally biased region" description="Basic and acidic residues" evidence="12">
    <location>
        <begin position="688"/>
        <end position="704"/>
    </location>
</feature>
<proteinExistence type="inferred from homology"/>
<feature type="region of interest" description="Disordered" evidence="12">
    <location>
        <begin position="482"/>
        <end position="505"/>
    </location>
</feature>
<dbReference type="Gene3D" id="3.30.200.20">
    <property type="entry name" value="Phosphorylase Kinase, domain 1"/>
    <property type="match status" value="2"/>
</dbReference>
<evidence type="ECO:0000313" key="16">
    <source>
        <dbReference type="Proteomes" id="UP001164746"/>
    </source>
</evidence>
<dbReference type="InterPro" id="IPR011009">
    <property type="entry name" value="Kinase-like_dom_sf"/>
</dbReference>
<keyword evidence="8" id="KW-0067">ATP-binding</keyword>
<keyword evidence="5" id="KW-0808">Transferase</keyword>
<organism evidence="15 16">
    <name type="scientific">Mya arenaria</name>
    <name type="common">Soft-shell clam</name>
    <dbReference type="NCBI Taxonomy" id="6604"/>
    <lineage>
        <taxon>Eukaryota</taxon>
        <taxon>Metazoa</taxon>
        <taxon>Spiralia</taxon>
        <taxon>Lophotrochozoa</taxon>
        <taxon>Mollusca</taxon>
        <taxon>Bivalvia</taxon>
        <taxon>Autobranchia</taxon>
        <taxon>Heteroconchia</taxon>
        <taxon>Euheterodonta</taxon>
        <taxon>Imparidentia</taxon>
        <taxon>Neoheterodontei</taxon>
        <taxon>Myida</taxon>
        <taxon>Myoidea</taxon>
        <taxon>Myidae</taxon>
        <taxon>Mya</taxon>
    </lineage>
</organism>
<evidence type="ECO:0000256" key="2">
    <source>
        <dbReference type="ARBA" id="ARBA00012513"/>
    </source>
</evidence>
<dbReference type="Gene3D" id="1.10.510.10">
    <property type="entry name" value="Transferase(Phosphotransferase) domain 1"/>
    <property type="match status" value="2"/>
</dbReference>
<sequence length="1075" mass="119999">MNTIEEQPPYKDSKNEKNTKVPTIEDFVFIKPISRGAFGKVFLGHKKNQTDTVYAIKVMKKSDMINKNLTMVTERDAMAKVSSPFIVKLFYSIQSQQNIFLIMEYLVGGDVKSLLGVVGYFDQPMAIMYVAEVTLALEYLHSKRIIHRDLKPDNMLITDRGHIKLTDFGLSKFNMSFNADVPMTPRTPMPYSLKNYNAHRTPGQILSLRSSLAFSSDGDQSSSLYSPHPMVMSPLAEVSFNMQQRQAGPASHATPCRPTRDLAGPGAHKTPGPAHQTPRINPNRLLKQKSMRDELLSQSASKVLSCHSMQASTPGRTANKVAPVSSLMTTLEASADWTQSTGCNMEDVSSSVNIEDISSIHLARPIGLSCRDSLDVNSHLDSIGTEQSQDSDDVFFGNSFKSSVTGEVSENSIIKQENVGSSERHNGKCSCKADRRERHCSECDSHCKVPSRQERMTDDTPQMHRTDESVWSSYAARNLRSLRHGSYSEDTDGDSDNKENGGITSVEGSQCDVFGQVKEKQEVQQLRHSLSFSVFDDIKAKCGTSNYQRSKPRKLVKTKSFCYPSDEESDSDVSRYQDRVRFARKRSFCHVEVSPVRRTHSADSGLTQEFRMLKCGSSGEPLYKRSNSIPRTRIRFPSGQDGKEKPSCHKPGASGRCNPDKTRQCLDRITTDCKKLYSSDNLVSLSADEQRLVEGHSDTSESERMTSSGGKSGMHSGDEEKSTGQDSKCVSEDFLDSPIFTQMKSEQNRHDNLPQKGPVIDKRIAKLQKPFASSLKSEGEVDPFSPNLSSIQDSSQHGWMDMSVFTPPPEGNHPSGKKIPANINLGERTPAKLTEGDALRHRNSSEGSTSSCIAMTPEPYLKVHFQTPDVKRTPCAPVTRFHSFSHPLKTPYRTPKSVRRVPPPTEEERILGTPDYLAPEILQQKPHGPGVDWWALGICMFEFLTGVPPFNDETPELVFENILKRDIPWPEGEEAISPECQDAIEALLNPDAMHRPGARVVRHMPVFEGIHWAHLLDSEAPWVPEPNDATDTTYFEGTCTFYLSLSSFMLIFEIRSCLFSARNLMQNLLVSDVDF</sequence>
<keyword evidence="4" id="KW-0723">Serine/threonine-protein kinase</keyword>
<dbReference type="Proteomes" id="UP001164746">
    <property type="component" value="Chromosome 4"/>
</dbReference>
<dbReference type="EMBL" id="CP111015">
    <property type="protein sequence ID" value="WAR02339.1"/>
    <property type="molecule type" value="Genomic_DNA"/>
</dbReference>
<dbReference type="Pfam" id="PF00069">
    <property type="entry name" value="Pkinase"/>
    <property type="match status" value="2"/>
</dbReference>
<evidence type="ECO:0000259" key="14">
    <source>
        <dbReference type="PROSITE" id="PS51285"/>
    </source>
</evidence>